<accession>A0ABU1QC80</accession>
<name>A0ABU1QC80_9BACL</name>
<keyword evidence="3" id="KW-1185">Reference proteome</keyword>
<dbReference type="InterPro" id="IPR020941">
    <property type="entry name" value="SUFU-like_domain"/>
</dbReference>
<organism evidence="2 3">
    <name type="scientific">Paenibacillus peoriae</name>
    <dbReference type="NCBI Taxonomy" id="59893"/>
    <lineage>
        <taxon>Bacteria</taxon>
        <taxon>Bacillati</taxon>
        <taxon>Bacillota</taxon>
        <taxon>Bacilli</taxon>
        <taxon>Bacillales</taxon>
        <taxon>Paenibacillaceae</taxon>
        <taxon>Paenibacillus</taxon>
    </lineage>
</organism>
<protein>
    <recommendedName>
        <fullName evidence="1">Suppressor of fused-like domain-containing protein</fullName>
    </recommendedName>
</protein>
<comment type="caution">
    <text evidence="2">The sequence shown here is derived from an EMBL/GenBank/DDBJ whole genome shotgun (WGS) entry which is preliminary data.</text>
</comment>
<feature type="domain" description="Suppressor of fused-like" evidence="1">
    <location>
        <begin position="35"/>
        <end position="204"/>
    </location>
</feature>
<sequence>MKILDINVQLLEHYKKYIGEPDLINIETASESLNINLIIFRANEQRDYHTIITSGMSLLPAQVSEDNKDWEYTELIMYLPTSWPVAKEDIKDFKDYWPFGWLRKLGKFPNERSTWFCYGDTIPNGDPPEPIANNNDFTCMLLLPPIREDEEFSSLMLSEDKTIQFLVVCPIYQEEMEYQLSQGFGALLEKFDEYNVNDIVKVNRLNTCKQGC</sequence>
<evidence type="ECO:0000259" key="1">
    <source>
        <dbReference type="Pfam" id="PF05076"/>
    </source>
</evidence>
<evidence type="ECO:0000313" key="3">
    <source>
        <dbReference type="Proteomes" id="UP001266807"/>
    </source>
</evidence>
<dbReference type="EMBL" id="JAVDUG010000001">
    <property type="protein sequence ID" value="MDR6777234.1"/>
    <property type="molecule type" value="Genomic_DNA"/>
</dbReference>
<dbReference type="Proteomes" id="UP001266807">
    <property type="component" value="Unassembled WGS sequence"/>
</dbReference>
<reference evidence="2 3" key="1">
    <citation type="submission" date="2023-07" db="EMBL/GenBank/DDBJ databases">
        <title>Sorghum-associated microbial communities from plants grown in Nebraska, USA.</title>
        <authorList>
            <person name="Schachtman D."/>
        </authorList>
    </citation>
    <scope>NUCLEOTIDE SEQUENCE [LARGE SCALE GENOMIC DNA]</scope>
    <source>
        <strain evidence="2 3">BE143</strain>
    </source>
</reference>
<dbReference type="Pfam" id="PF05076">
    <property type="entry name" value="SUFU"/>
    <property type="match status" value="1"/>
</dbReference>
<evidence type="ECO:0000313" key="2">
    <source>
        <dbReference type="EMBL" id="MDR6777234.1"/>
    </source>
</evidence>
<dbReference type="RefSeq" id="WP_081326426.1">
    <property type="nucleotide sequence ID" value="NZ_JAVDUG010000001.1"/>
</dbReference>
<proteinExistence type="predicted"/>
<gene>
    <name evidence="2" type="ORF">J2W98_001481</name>
</gene>